<dbReference type="InterPro" id="IPR001930">
    <property type="entry name" value="Peptidase_M1"/>
</dbReference>
<dbReference type="PRINTS" id="PR00756">
    <property type="entry name" value="ALADIPTASE"/>
</dbReference>
<dbReference type="GO" id="GO:0043171">
    <property type="term" value="P:peptide catabolic process"/>
    <property type="evidence" value="ECO:0007669"/>
    <property type="project" value="TreeGrafter"/>
</dbReference>
<dbReference type="PANTHER" id="PTHR11533">
    <property type="entry name" value="PROTEASE M1 ZINC METALLOPROTEASE"/>
    <property type="match status" value="1"/>
</dbReference>
<dbReference type="InterPro" id="IPR024571">
    <property type="entry name" value="ERAP1-like_C_dom"/>
</dbReference>
<evidence type="ECO:0000256" key="4">
    <source>
        <dbReference type="ARBA" id="ARBA00012564"/>
    </source>
</evidence>
<sequence>MAQYNLTEAETAERAEIVSVDSYEVLLGLTGKGETFRSVTTVRFSAQAGSSTFIDAIVDSVHSITLNGRAVDPDEACRPGRILLNDLAADNVLTVDAEFFYMNTGEGLHRFTDPVDDEVYLYTQFEVPDARRVFAVFEQPDLKADFSFTVVAPEHWDVVSNSPTPAPAEPGADAEVLGLDGQGLKSWRFAPTPRISSYITALVAGPYRSVHDELVSSDGSTVPLGVYARASLFDHLDPENIFDITKRGFVFFEELFDTPYPFAKYDQLFVPEFNAGAMENAGAVTIVEDYVFRSRPTEAAVERRAVTILHELAHMWFGDLVTMKWWDDLWLNESFAEFMSTLATAEATEFSEAWATFAASEKSWAYAQDQLPSTHPIAAGMGDLVDIETNFDGITYAKGASVLKQLVAYVGRENFFRGVKSYFDKHAWSNTRLADLLTELEAASGRDLQRWTRLWIQESGVNILRPQYEEEDGLLTELTVVQQPCVLPGHEVPSLRPHRLGVGLYSVLEGRLKRTALHEIDVDGEAAEVPVDEDTPVPDLIVVNDGDLTYAKVRLDERGLKTVRTHFGDLNDSLTQLVVLGSVWDMARDAEIPVTDYISLVCDNLEHLVHSTGLQTHLRQLETAVFSYTPPALRDTAAERTAEALWAAAGSAPEGSDQQFQFLRGFVSFAQSDDQLRLLAQLLSGEQPLPEGQKLDDELRWHMLTALAGHNRAGEDDIERTLQADNTAAGQRSAARAEASIPTPAAKTAAFRALTEDSGLPNAVLSATARGFASGLQKSDGSLITAEAPFDDFAAEYFARAESWWDTQTLEIAQTLTLWLFPPATEATVAMAEQWLEEHREANRGLQRTMVENLDRARRALAVQRRSEHP</sequence>
<dbReference type="InterPro" id="IPR045357">
    <property type="entry name" value="Aminopeptidase_N-like_N"/>
</dbReference>
<protein>
    <recommendedName>
        <fullName evidence="5">Aminopeptidase N</fullName>
        <ecNumber evidence="4">3.4.11.2</ecNumber>
    </recommendedName>
    <alternativeName>
        <fullName evidence="12">Alanine aminopeptidase</fullName>
    </alternativeName>
    <alternativeName>
        <fullName evidence="13">Lysyl aminopeptidase</fullName>
    </alternativeName>
</protein>
<dbReference type="GO" id="GO:0006508">
    <property type="term" value="P:proteolysis"/>
    <property type="evidence" value="ECO:0007669"/>
    <property type="project" value="UniProtKB-KW"/>
</dbReference>
<evidence type="ECO:0000256" key="10">
    <source>
        <dbReference type="ARBA" id="ARBA00022833"/>
    </source>
</evidence>
<accession>A0A2I1IJE7</accession>
<feature type="domain" description="Peptidase M1 membrane alanine aminopeptidase" evidence="14">
    <location>
        <begin position="242"/>
        <end position="455"/>
    </location>
</feature>
<evidence type="ECO:0000256" key="2">
    <source>
        <dbReference type="ARBA" id="ARBA00001947"/>
    </source>
</evidence>
<organism evidence="17 18">
    <name type="scientific">Brevibacterium ravenspurgense</name>
    <dbReference type="NCBI Taxonomy" id="479117"/>
    <lineage>
        <taxon>Bacteria</taxon>
        <taxon>Bacillati</taxon>
        <taxon>Actinomycetota</taxon>
        <taxon>Actinomycetes</taxon>
        <taxon>Micrococcales</taxon>
        <taxon>Brevibacteriaceae</taxon>
        <taxon>Brevibacterium</taxon>
    </lineage>
</organism>
<dbReference type="FunFam" id="1.10.390.10:FF:000004">
    <property type="entry name" value="Aminopeptidase N"/>
    <property type="match status" value="1"/>
</dbReference>
<feature type="domain" description="Aminopeptidase N-like N-terminal" evidence="16">
    <location>
        <begin position="90"/>
        <end position="199"/>
    </location>
</feature>
<dbReference type="SUPFAM" id="SSF55486">
    <property type="entry name" value="Metalloproteases ('zincins'), catalytic domain"/>
    <property type="match status" value="1"/>
</dbReference>
<dbReference type="InterPro" id="IPR014782">
    <property type="entry name" value="Peptidase_M1_dom"/>
</dbReference>
<dbReference type="GO" id="GO:0008270">
    <property type="term" value="F:zinc ion binding"/>
    <property type="evidence" value="ECO:0007669"/>
    <property type="project" value="InterPro"/>
</dbReference>
<dbReference type="EMBL" id="PKGO01000001">
    <property type="protein sequence ID" value="PKY71249.1"/>
    <property type="molecule type" value="Genomic_DNA"/>
</dbReference>
<gene>
    <name evidence="17" type="primary">pepN</name>
    <name evidence="17" type="ORF">CYJ40_00810</name>
</gene>
<dbReference type="Pfam" id="PF01433">
    <property type="entry name" value="Peptidase_M1"/>
    <property type="match status" value="1"/>
</dbReference>
<comment type="catalytic activity">
    <reaction evidence="1">
        <text>Release of an N-terminal amino acid, Xaa-|-Yaa- from a peptide, amide or arylamide. Xaa is preferably Ala, but may be most amino acids including Pro (slow action). When a terminal hydrophobic residue is followed by a prolyl residue, the two may be released as an intact Xaa-Pro dipeptide.</text>
        <dbReference type="EC" id="3.4.11.2"/>
    </reaction>
</comment>
<dbReference type="GO" id="GO:0016020">
    <property type="term" value="C:membrane"/>
    <property type="evidence" value="ECO:0007669"/>
    <property type="project" value="TreeGrafter"/>
</dbReference>
<comment type="cofactor">
    <cofactor evidence="2">
        <name>Zn(2+)</name>
        <dbReference type="ChEBI" id="CHEBI:29105"/>
    </cofactor>
</comment>
<reference evidence="17 18" key="1">
    <citation type="submission" date="2017-12" db="EMBL/GenBank/DDBJ databases">
        <title>Phylogenetic diversity of female urinary microbiome.</title>
        <authorList>
            <person name="Thomas-White K."/>
            <person name="Wolfe A.J."/>
        </authorList>
    </citation>
    <scope>NUCLEOTIDE SEQUENCE [LARGE SCALE GENOMIC DNA]</scope>
    <source>
        <strain evidence="17 18">UMB0426</strain>
    </source>
</reference>
<name>A0A2I1IJE7_9MICO</name>
<keyword evidence="10" id="KW-0862">Zinc</keyword>
<dbReference type="Pfam" id="PF17900">
    <property type="entry name" value="Peptidase_M1_N"/>
    <property type="match status" value="1"/>
</dbReference>
<dbReference type="GO" id="GO:0016285">
    <property type="term" value="F:alanyl aminopeptidase activity"/>
    <property type="evidence" value="ECO:0007669"/>
    <property type="project" value="UniProtKB-EC"/>
</dbReference>
<dbReference type="Gene3D" id="1.10.390.10">
    <property type="entry name" value="Neutral Protease Domain 2"/>
    <property type="match status" value="1"/>
</dbReference>
<dbReference type="RefSeq" id="WP_101671754.1">
    <property type="nucleotide sequence ID" value="NZ_PKGO01000001.1"/>
</dbReference>
<dbReference type="GO" id="GO:0005737">
    <property type="term" value="C:cytoplasm"/>
    <property type="evidence" value="ECO:0007669"/>
    <property type="project" value="TreeGrafter"/>
</dbReference>
<dbReference type="InterPro" id="IPR027268">
    <property type="entry name" value="Peptidase_M4/M1_CTD_sf"/>
</dbReference>
<keyword evidence="11" id="KW-0482">Metalloprotease</keyword>
<dbReference type="Proteomes" id="UP000242755">
    <property type="component" value="Unassembled WGS sequence"/>
</dbReference>
<evidence type="ECO:0000256" key="11">
    <source>
        <dbReference type="ARBA" id="ARBA00023049"/>
    </source>
</evidence>
<dbReference type="GO" id="GO:0042277">
    <property type="term" value="F:peptide binding"/>
    <property type="evidence" value="ECO:0007669"/>
    <property type="project" value="TreeGrafter"/>
</dbReference>
<evidence type="ECO:0000256" key="13">
    <source>
        <dbReference type="ARBA" id="ARBA00031533"/>
    </source>
</evidence>
<proteinExistence type="inferred from homology"/>
<evidence type="ECO:0000256" key="3">
    <source>
        <dbReference type="ARBA" id="ARBA00010136"/>
    </source>
</evidence>
<dbReference type="EC" id="3.4.11.2" evidence="4"/>
<evidence type="ECO:0000256" key="5">
    <source>
        <dbReference type="ARBA" id="ARBA00015611"/>
    </source>
</evidence>
<evidence type="ECO:0000313" key="17">
    <source>
        <dbReference type="EMBL" id="PKY71249.1"/>
    </source>
</evidence>
<dbReference type="Pfam" id="PF11838">
    <property type="entry name" value="ERAP1_C"/>
    <property type="match status" value="1"/>
</dbReference>
<dbReference type="Gene3D" id="2.60.40.1730">
    <property type="entry name" value="tricorn interacting facor f3 domain"/>
    <property type="match status" value="1"/>
</dbReference>
<evidence type="ECO:0000259" key="15">
    <source>
        <dbReference type="Pfam" id="PF11838"/>
    </source>
</evidence>
<dbReference type="GO" id="GO:0070006">
    <property type="term" value="F:metalloaminopeptidase activity"/>
    <property type="evidence" value="ECO:0007669"/>
    <property type="project" value="TreeGrafter"/>
</dbReference>
<keyword evidence="9" id="KW-0378">Hydrolase</keyword>
<evidence type="ECO:0000256" key="7">
    <source>
        <dbReference type="ARBA" id="ARBA00022670"/>
    </source>
</evidence>
<evidence type="ECO:0000256" key="8">
    <source>
        <dbReference type="ARBA" id="ARBA00022723"/>
    </source>
</evidence>
<dbReference type="SUPFAM" id="SSF63737">
    <property type="entry name" value="Leukotriene A4 hydrolase N-terminal domain"/>
    <property type="match status" value="1"/>
</dbReference>
<evidence type="ECO:0000259" key="16">
    <source>
        <dbReference type="Pfam" id="PF17900"/>
    </source>
</evidence>
<dbReference type="CDD" id="cd09602">
    <property type="entry name" value="M1_APN"/>
    <property type="match status" value="1"/>
</dbReference>
<keyword evidence="8" id="KW-0479">Metal-binding</keyword>
<evidence type="ECO:0000256" key="6">
    <source>
        <dbReference type="ARBA" id="ARBA00022438"/>
    </source>
</evidence>
<feature type="domain" description="ERAP1-like C-terminal" evidence="15">
    <location>
        <begin position="540"/>
        <end position="859"/>
    </location>
</feature>
<evidence type="ECO:0000256" key="12">
    <source>
        <dbReference type="ARBA" id="ARBA00029811"/>
    </source>
</evidence>
<dbReference type="GO" id="GO:0005615">
    <property type="term" value="C:extracellular space"/>
    <property type="evidence" value="ECO:0007669"/>
    <property type="project" value="TreeGrafter"/>
</dbReference>
<evidence type="ECO:0000256" key="9">
    <source>
        <dbReference type="ARBA" id="ARBA00022801"/>
    </source>
</evidence>
<evidence type="ECO:0000313" key="18">
    <source>
        <dbReference type="Proteomes" id="UP000242755"/>
    </source>
</evidence>
<dbReference type="FunFam" id="2.60.40.1730:FF:000010">
    <property type="entry name" value="Putative aminopeptidase N"/>
    <property type="match status" value="1"/>
</dbReference>
<dbReference type="STRING" id="1176165.GCA_001584405_01772"/>
<evidence type="ECO:0000259" key="14">
    <source>
        <dbReference type="Pfam" id="PF01433"/>
    </source>
</evidence>
<keyword evidence="7" id="KW-0645">Protease</keyword>
<dbReference type="NCBIfam" id="TIGR02412">
    <property type="entry name" value="pepN_strep_liv"/>
    <property type="match status" value="1"/>
</dbReference>
<dbReference type="InterPro" id="IPR042097">
    <property type="entry name" value="Aminopeptidase_N-like_N_sf"/>
</dbReference>
<keyword evidence="6 17" id="KW-0031">Aminopeptidase</keyword>
<comment type="similarity">
    <text evidence="3">Belongs to the peptidase M1 family.</text>
</comment>
<dbReference type="InterPro" id="IPR012778">
    <property type="entry name" value="Pept_M1_aminopeptidase"/>
</dbReference>
<evidence type="ECO:0000256" key="1">
    <source>
        <dbReference type="ARBA" id="ARBA00000098"/>
    </source>
</evidence>
<comment type="caution">
    <text evidence="17">The sequence shown here is derived from an EMBL/GenBank/DDBJ whole genome shotgun (WGS) entry which is preliminary data.</text>
</comment>
<dbReference type="PANTHER" id="PTHR11533:SF174">
    <property type="entry name" value="PUROMYCIN-SENSITIVE AMINOPEPTIDASE-RELATED"/>
    <property type="match status" value="1"/>
</dbReference>
<dbReference type="AlphaFoldDB" id="A0A2I1IJE7"/>
<dbReference type="InterPro" id="IPR050344">
    <property type="entry name" value="Peptidase_M1_aminopeptidases"/>
</dbReference>